<sequence>MTWLVVLCVLAMRLGLPVGEAGVPVVLPLGFALAALLLVRGRVVVDRLRVELYTVAVIACLCTTAAVALQGIPFSTNSILLLLVVYLPWVLRVADSAGAAVLRHAGRVFIRVMVAVAGVGTAQFAGQVLGVWQYEDLVGDLVPSWLLISGYNTSIPLQFGSSLYKANAFVLLEPSFLSQFCALAVVIGLMLGIRAWQLVVLLAGLVSAVSGTGIVLLGVGSALVLVRARRRIRPAHLAAGGVAAGLLFLSPAATLLLDRSGEFSQPGTSGNARFLQPYAEVLRGLEVSPLRYAVGAGPGNADRLLASARDGVGFDVLYSTLPKLVFEYGLVAGGLFLLFLLLSMLDGAPWPVVPGTLVVMTMFLSGGLLQPQTAFLAWLLTGFGAGPAPAARAAGGAGGTVGEGTATPRPSPQDGAPQVPATASTE</sequence>
<feature type="transmembrane region" description="Helical" evidence="2">
    <location>
        <begin position="237"/>
        <end position="257"/>
    </location>
</feature>
<dbReference type="RefSeq" id="WP_163476066.1">
    <property type="nucleotide sequence ID" value="NZ_JAAGWE010000012.1"/>
</dbReference>
<keyword evidence="2" id="KW-0812">Transmembrane</keyword>
<evidence type="ECO:0000256" key="1">
    <source>
        <dbReference type="SAM" id="MobiDB-lite"/>
    </source>
</evidence>
<dbReference type="AlphaFoldDB" id="A0A6P0GF73"/>
<dbReference type="Proteomes" id="UP000471126">
    <property type="component" value="Unassembled WGS sequence"/>
</dbReference>
<name>A0A6P0GF73_9ACTN</name>
<evidence type="ECO:0000313" key="4">
    <source>
        <dbReference type="Proteomes" id="UP000471126"/>
    </source>
</evidence>
<protein>
    <recommendedName>
        <fullName evidence="5">O-antigen ligase-like membrane protein</fullName>
    </recommendedName>
</protein>
<feature type="transmembrane region" description="Helical" evidence="2">
    <location>
        <begin position="176"/>
        <end position="196"/>
    </location>
</feature>
<dbReference type="EMBL" id="JAAGWE010000012">
    <property type="protein sequence ID" value="NEM05908.1"/>
    <property type="molecule type" value="Genomic_DNA"/>
</dbReference>
<gene>
    <name evidence="3" type="ORF">GCU54_07715</name>
</gene>
<organism evidence="3 4">
    <name type="scientific">Geodermatophilus normandii</name>
    <dbReference type="NCBI Taxonomy" id="1137989"/>
    <lineage>
        <taxon>Bacteria</taxon>
        <taxon>Bacillati</taxon>
        <taxon>Actinomycetota</taxon>
        <taxon>Actinomycetes</taxon>
        <taxon>Geodermatophilales</taxon>
        <taxon>Geodermatophilaceae</taxon>
        <taxon>Geodermatophilus</taxon>
    </lineage>
</organism>
<feature type="transmembrane region" description="Helical" evidence="2">
    <location>
        <begin position="109"/>
        <end position="132"/>
    </location>
</feature>
<feature type="transmembrane region" description="Helical" evidence="2">
    <location>
        <begin position="78"/>
        <end position="102"/>
    </location>
</feature>
<evidence type="ECO:0000256" key="2">
    <source>
        <dbReference type="SAM" id="Phobius"/>
    </source>
</evidence>
<feature type="transmembrane region" description="Helical" evidence="2">
    <location>
        <begin position="357"/>
        <end position="380"/>
    </location>
</feature>
<reference evidence="3 4" key="1">
    <citation type="submission" date="2019-12" db="EMBL/GenBank/DDBJ databases">
        <title>WGS of CPCC 203550 I12A-02606.</title>
        <authorList>
            <person name="Jiang Z."/>
        </authorList>
    </citation>
    <scope>NUCLEOTIDE SEQUENCE [LARGE SCALE GENOMIC DNA]</scope>
    <source>
        <strain evidence="3 4">I12A-02606</strain>
    </source>
</reference>
<keyword evidence="2" id="KW-0472">Membrane</keyword>
<evidence type="ECO:0008006" key="5">
    <source>
        <dbReference type="Google" id="ProtNLM"/>
    </source>
</evidence>
<evidence type="ECO:0000313" key="3">
    <source>
        <dbReference type="EMBL" id="NEM05908.1"/>
    </source>
</evidence>
<feature type="region of interest" description="Disordered" evidence="1">
    <location>
        <begin position="391"/>
        <end position="426"/>
    </location>
</feature>
<feature type="transmembrane region" description="Helical" evidence="2">
    <location>
        <begin position="52"/>
        <end position="72"/>
    </location>
</feature>
<feature type="transmembrane region" description="Helical" evidence="2">
    <location>
        <begin position="325"/>
        <end position="345"/>
    </location>
</feature>
<feature type="transmembrane region" description="Helical" evidence="2">
    <location>
        <begin position="25"/>
        <end position="45"/>
    </location>
</feature>
<comment type="caution">
    <text evidence="3">The sequence shown here is derived from an EMBL/GenBank/DDBJ whole genome shotgun (WGS) entry which is preliminary data.</text>
</comment>
<accession>A0A6P0GF73</accession>
<proteinExistence type="predicted"/>
<keyword evidence="2" id="KW-1133">Transmembrane helix</keyword>
<feature type="transmembrane region" description="Helical" evidence="2">
    <location>
        <begin position="202"/>
        <end position="225"/>
    </location>
</feature>